<evidence type="ECO:0000256" key="4">
    <source>
        <dbReference type="ARBA" id="ARBA00022475"/>
    </source>
</evidence>
<evidence type="ECO:0000256" key="5">
    <source>
        <dbReference type="ARBA" id="ARBA00022500"/>
    </source>
</evidence>
<evidence type="ECO:0000256" key="10">
    <source>
        <dbReference type="RuleBase" id="RU364125"/>
    </source>
</evidence>
<dbReference type="InterPro" id="IPR005503">
    <property type="entry name" value="FliL"/>
</dbReference>
<name>A0A1I1DUY4_9GAMM</name>
<evidence type="ECO:0000256" key="9">
    <source>
        <dbReference type="ARBA" id="ARBA00023136"/>
    </source>
</evidence>
<dbReference type="Pfam" id="PF03748">
    <property type="entry name" value="FliL"/>
    <property type="match status" value="1"/>
</dbReference>
<keyword evidence="13" id="KW-1185">Reference proteome</keyword>
<gene>
    <name evidence="12" type="ORF">SAMN02745724_00076</name>
</gene>
<dbReference type="GO" id="GO:0009425">
    <property type="term" value="C:bacterial-type flagellum basal body"/>
    <property type="evidence" value="ECO:0007669"/>
    <property type="project" value="InterPro"/>
</dbReference>
<evidence type="ECO:0000256" key="6">
    <source>
        <dbReference type="ARBA" id="ARBA00022692"/>
    </source>
</evidence>
<keyword evidence="12" id="KW-0969">Cilium</keyword>
<evidence type="ECO:0000313" key="13">
    <source>
        <dbReference type="Proteomes" id="UP000198862"/>
    </source>
</evidence>
<evidence type="ECO:0000313" key="12">
    <source>
        <dbReference type="EMBL" id="SFB78775.1"/>
    </source>
</evidence>
<accession>A0A1I1DUY4</accession>
<keyword evidence="9 10" id="KW-0472">Membrane</keyword>
<evidence type="ECO:0000256" key="3">
    <source>
        <dbReference type="ARBA" id="ARBA00008281"/>
    </source>
</evidence>
<proteinExistence type="inferred from homology"/>
<dbReference type="GO" id="GO:0006935">
    <property type="term" value="P:chemotaxis"/>
    <property type="evidence" value="ECO:0007669"/>
    <property type="project" value="UniProtKB-KW"/>
</dbReference>
<dbReference type="PANTHER" id="PTHR35091">
    <property type="entry name" value="FLAGELLAR PROTEIN FLIL"/>
    <property type="match status" value="1"/>
</dbReference>
<dbReference type="GO" id="GO:0071978">
    <property type="term" value="P:bacterial-type flagellum-dependent swarming motility"/>
    <property type="evidence" value="ECO:0007669"/>
    <property type="project" value="TreeGrafter"/>
</dbReference>
<organism evidence="12 13">
    <name type="scientific">Pseudoalteromonas denitrificans DSM 6059</name>
    <dbReference type="NCBI Taxonomy" id="1123010"/>
    <lineage>
        <taxon>Bacteria</taxon>
        <taxon>Pseudomonadati</taxon>
        <taxon>Pseudomonadota</taxon>
        <taxon>Gammaproteobacteria</taxon>
        <taxon>Alteromonadales</taxon>
        <taxon>Pseudoalteromonadaceae</taxon>
        <taxon>Pseudoalteromonas</taxon>
    </lineage>
</organism>
<keyword evidence="5 10" id="KW-0145">Chemotaxis</keyword>
<protein>
    <recommendedName>
        <fullName evidence="10">Flagellar protein FliL</fullName>
    </recommendedName>
</protein>
<reference evidence="12 13" key="1">
    <citation type="submission" date="2016-10" db="EMBL/GenBank/DDBJ databases">
        <authorList>
            <person name="de Groot N.N."/>
        </authorList>
    </citation>
    <scope>NUCLEOTIDE SEQUENCE [LARGE SCALE GENOMIC DNA]</scope>
    <source>
        <strain evidence="12 13">DSM 6059</strain>
    </source>
</reference>
<keyword evidence="10" id="KW-0997">Cell inner membrane</keyword>
<feature type="signal peptide" evidence="11">
    <location>
        <begin position="1"/>
        <end position="22"/>
    </location>
</feature>
<comment type="similarity">
    <text evidence="3 10">Belongs to the FliL family.</text>
</comment>
<keyword evidence="8" id="KW-1133">Transmembrane helix</keyword>
<keyword evidence="6" id="KW-0812">Transmembrane</keyword>
<evidence type="ECO:0000256" key="11">
    <source>
        <dbReference type="SAM" id="SignalP"/>
    </source>
</evidence>
<dbReference type="AlphaFoldDB" id="A0A1I1DUY4"/>
<keyword evidence="11" id="KW-0732">Signal</keyword>
<dbReference type="PANTHER" id="PTHR35091:SF5">
    <property type="entry name" value="FLAGELLAR PROTEIN FLIL"/>
    <property type="match status" value="1"/>
</dbReference>
<dbReference type="EMBL" id="FOLO01000001">
    <property type="protein sequence ID" value="SFB78775.1"/>
    <property type="molecule type" value="Genomic_DNA"/>
</dbReference>
<dbReference type="Proteomes" id="UP000198862">
    <property type="component" value="Unassembled WGS sequence"/>
</dbReference>
<dbReference type="STRING" id="1123010.SAMN02745724_00076"/>
<dbReference type="RefSeq" id="WP_091978711.1">
    <property type="nucleotide sequence ID" value="NZ_FOLO01000001.1"/>
</dbReference>
<evidence type="ECO:0000256" key="2">
    <source>
        <dbReference type="ARBA" id="ARBA00004162"/>
    </source>
</evidence>
<evidence type="ECO:0000256" key="7">
    <source>
        <dbReference type="ARBA" id="ARBA00022779"/>
    </source>
</evidence>
<dbReference type="OrthoDB" id="5588622at2"/>
<comment type="subcellular location">
    <subcellularLocation>
        <location evidence="10">Cell inner membrane</location>
    </subcellularLocation>
    <subcellularLocation>
        <location evidence="2">Cell membrane</location>
        <topology evidence="2">Single-pass membrane protein</topology>
    </subcellularLocation>
</comment>
<dbReference type="GO" id="GO:0005886">
    <property type="term" value="C:plasma membrane"/>
    <property type="evidence" value="ECO:0007669"/>
    <property type="project" value="UniProtKB-SubCell"/>
</dbReference>
<evidence type="ECO:0000256" key="1">
    <source>
        <dbReference type="ARBA" id="ARBA00002254"/>
    </source>
</evidence>
<feature type="chain" id="PRO_5011571871" description="Flagellar protein FliL" evidence="11">
    <location>
        <begin position="23"/>
        <end position="131"/>
    </location>
</feature>
<comment type="function">
    <text evidence="1 10">Controls the rotational direction of flagella during chemotaxis.</text>
</comment>
<sequence length="131" mass="15096">MRRIALFFCFITVQFTSFTSFGASNLGYFGFEPDITTNYIGSSKKKLGFVRVTVELMILDMNNLEVVEHHVPLLRDAIVEILSKEPEDKVKSLVGREEIRKKCAQAIKKLLKIETGQEIIRDVLFTKYLYN</sequence>
<keyword evidence="12" id="KW-0282">Flagellum</keyword>
<evidence type="ECO:0000256" key="8">
    <source>
        <dbReference type="ARBA" id="ARBA00022989"/>
    </source>
</evidence>
<keyword evidence="12" id="KW-0966">Cell projection</keyword>
<keyword evidence="7 10" id="KW-0283">Flagellar rotation</keyword>
<keyword evidence="4" id="KW-1003">Cell membrane</keyword>